<reference evidence="3" key="1">
    <citation type="submission" date="2020-09" db="EMBL/GenBank/DDBJ databases">
        <title>Hoyosella lacisalsi sp. nov., a halotolerant actinobacterium isolated from soil of Lake Gudzhirganskoe.</title>
        <authorList>
            <person name="Yang Q."/>
            <person name="Guo P.Y."/>
            <person name="Liu S.W."/>
            <person name="Li F.N."/>
            <person name="Sun C.H."/>
        </authorList>
    </citation>
    <scope>NUCLEOTIDE SEQUENCE</scope>
    <source>
        <strain evidence="3">G463</strain>
    </source>
</reference>
<accession>A0A927PMV1</accession>
<dbReference type="Proteomes" id="UP000642993">
    <property type="component" value="Unassembled WGS sequence"/>
</dbReference>
<dbReference type="AlphaFoldDB" id="A0A927PMV1"/>
<comment type="caution">
    <text evidence="3">The sequence shown here is derived from an EMBL/GenBank/DDBJ whole genome shotgun (WGS) entry which is preliminary data.</text>
</comment>
<dbReference type="EMBL" id="JACYWE010000005">
    <property type="protein sequence ID" value="MBD8506871.1"/>
    <property type="molecule type" value="Genomic_DNA"/>
</dbReference>
<evidence type="ECO:0000313" key="4">
    <source>
        <dbReference type="Proteomes" id="UP000642993"/>
    </source>
</evidence>
<sequence>MVQRFRGSNDEMLPPPLGYDPDGLDDIIEAPEDASLPSKNPILALQHMETALARADLDHPEVLTRREFRRLRYLISLARLPVFEPGAAGPGRRCGRGDVDVTEDTEELRARVIAALHDPLRAEPDTMKRLIAAKQLLPDLAPHVDRVRAALIERHEQRFSADELDAEIGYKALVCIMGGGGGAGYVYLGGMKQLVENDLAPDYMITTSFGSIVGSVVARSLPIPVDDYVDWAKTVTYRGILGPAQLRRRHGLTGLFSLNFDRFADELFRREDGEPMRLRDLDVPFETVVAGVRRQSFDRLPARFRRTELDALRTRTLPRFRLGIRNTVAGRMWQAAAFIDSRVVKPIVLGADELTADLNVADAASFSSAIPGVLHHETSDPRMVPLLDELLATKDVGALIDGVAASNVPIELAWKRVRDGKIGTRNAFFYGWDCFHPQWNPKHLWLAPITQSIQVQMVRNAPYADCLVRFRPTLSALTLAASSSAIDRSIGWGSAAIVATLPLAKHMTAPVWWTGDGPPELNRTPITISGDPPAPARPMSVVLERTRSVVASLSERARRNRTDMLAPPPRS</sequence>
<dbReference type="InterPro" id="IPR002641">
    <property type="entry name" value="PNPLA_dom"/>
</dbReference>
<protein>
    <submittedName>
        <fullName evidence="3">Patatin-like phospholipase family protein</fullName>
    </submittedName>
</protein>
<keyword evidence="1" id="KW-0443">Lipid metabolism</keyword>
<name>A0A927PMV1_9ACTN</name>
<dbReference type="Gene3D" id="3.40.1090.10">
    <property type="entry name" value="Cytosolic phospholipase A2 catalytic domain"/>
    <property type="match status" value="1"/>
</dbReference>
<evidence type="ECO:0000259" key="2">
    <source>
        <dbReference type="Pfam" id="PF01734"/>
    </source>
</evidence>
<evidence type="ECO:0000313" key="3">
    <source>
        <dbReference type="EMBL" id="MBD8506871.1"/>
    </source>
</evidence>
<evidence type="ECO:0000256" key="1">
    <source>
        <dbReference type="ARBA" id="ARBA00023098"/>
    </source>
</evidence>
<dbReference type="InterPro" id="IPR016035">
    <property type="entry name" value="Acyl_Trfase/lysoPLipase"/>
</dbReference>
<dbReference type="SUPFAM" id="SSF52151">
    <property type="entry name" value="FabD/lysophospholipase-like"/>
    <property type="match status" value="1"/>
</dbReference>
<feature type="domain" description="PNPLA" evidence="2">
    <location>
        <begin position="177"/>
        <end position="414"/>
    </location>
</feature>
<organism evidence="3 4">
    <name type="scientific">Lolliginicoccus lacisalsi</name>
    <dbReference type="NCBI Taxonomy" id="2742202"/>
    <lineage>
        <taxon>Bacteria</taxon>
        <taxon>Bacillati</taxon>
        <taxon>Actinomycetota</taxon>
        <taxon>Actinomycetes</taxon>
        <taxon>Mycobacteriales</taxon>
        <taxon>Hoyosellaceae</taxon>
        <taxon>Lolliginicoccus</taxon>
    </lineage>
</organism>
<keyword evidence="4" id="KW-1185">Reference proteome</keyword>
<proteinExistence type="predicted"/>
<gene>
    <name evidence="3" type="ORF">HT102_10260</name>
</gene>
<dbReference type="Pfam" id="PF01734">
    <property type="entry name" value="Patatin"/>
    <property type="match status" value="1"/>
</dbReference>
<dbReference type="GO" id="GO:0006629">
    <property type="term" value="P:lipid metabolic process"/>
    <property type="evidence" value="ECO:0007669"/>
    <property type="project" value="UniProtKB-KW"/>
</dbReference>